<evidence type="ECO:0000313" key="3">
    <source>
        <dbReference type="Proteomes" id="UP000822688"/>
    </source>
</evidence>
<dbReference type="EMBL" id="CM026423">
    <property type="protein sequence ID" value="KAG0583994.1"/>
    <property type="molecule type" value="Genomic_DNA"/>
</dbReference>
<protein>
    <recommendedName>
        <fullName evidence="4">Secreted protein</fullName>
    </recommendedName>
</protein>
<proteinExistence type="predicted"/>
<feature type="chain" id="PRO_5035715540" description="Secreted protein" evidence="1">
    <location>
        <begin position="18"/>
        <end position="105"/>
    </location>
</feature>
<reference evidence="2" key="1">
    <citation type="submission" date="2020-06" db="EMBL/GenBank/DDBJ databases">
        <title>WGS assembly of Ceratodon purpureus strain R40.</title>
        <authorList>
            <person name="Carey S.B."/>
            <person name="Jenkins J."/>
            <person name="Shu S."/>
            <person name="Lovell J.T."/>
            <person name="Sreedasyam A."/>
            <person name="Maumus F."/>
            <person name="Tiley G.P."/>
            <person name="Fernandez-Pozo N."/>
            <person name="Barry K."/>
            <person name="Chen C."/>
            <person name="Wang M."/>
            <person name="Lipzen A."/>
            <person name="Daum C."/>
            <person name="Saski C.A."/>
            <person name="Payton A.C."/>
            <person name="Mcbreen J.C."/>
            <person name="Conrad R.E."/>
            <person name="Kollar L.M."/>
            <person name="Olsson S."/>
            <person name="Huttunen S."/>
            <person name="Landis J.B."/>
            <person name="Wickett N.J."/>
            <person name="Johnson M.G."/>
            <person name="Rensing S.A."/>
            <person name="Grimwood J."/>
            <person name="Schmutz J."/>
            <person name="Mcdaniel S.F."/>
        </authorList>
    </citation>
    <scope>NUCLEOTIDE SEQUENCE</scope>
    <source>
        <strain evidence="2">R40</strain>
    </source>
</reference>
<evidence type="ECO:0008006" key="4">
    <source>
        <dbReference type="Google" id="ProtNLM"/>
    </source>
</evidence>
<dbReference type="AlphaFoldDB" id="A0A8T0IJN2"/>
<keyword evidence="1" id="KW-0732">Signal</keyword>
<feature type="signal peptide" evidence="1">
    <location>
        <begin position="1"/>
        <end position="17"/>
    </location>
</feature>
<dbReference type="Proteomes" id="UP000822688">
    <property type="component" value="Chromosome 3"/>
</dbReference>
<evidence type="ECO:0000313" key="2">
    <source>
        <dbReference type="EMBL" id="KAG0583994.1"/>
    </source>
</evidence>
<evidence type="ECO:0000256" key="1">
    <source>
        <dbReference type="SAM" id="SignalP"/>
    </source>
</evidence>
<organism evidence="2 3">
    <name type="scientific">Ceratodon purpureus</name>
    <name type="common">Fire moss</name>
    <name type="synonym">Dicranum purpureum</name>
    <dbReference type="NCBI Taxonomy" id="3225"/>
    <lineage>
        <taxon>Eukaryota</taxon>
        <taxon>Viridiplantae</taxon>
        <taxon>Streptophyta</taxon>
        <taxon>Embryophyta</taxon>
        <taxon>Bryophyta</taxon>
        <taxon>Bryophytina</taxon>
        <taxon>Bryopsida</taxon>
        <taxon>Dicranidae</taxon>
        <taxon>Pseudoditrichales</taxon>
        <taxon>Ditrichaceae</taxon>
        <taxon>Ceratodon</taxon>
    </lineage>
</organism>
<gene>
    <name evidence="2" type="ORF">KC19_3G178300</name>
</gene>
<accession>A0A8T0IJN2</accession>
<name>A0A8T0IJN2_CERPU</name>
<comment type="caution">
    <text evidence="2">The sequence shown here is derived from an EMBL/GenBank/DDBJ whole genome shotgun (WGS) entry which is preliminary data.</text>
</comment>
<sequence length="105" mass="11413">MLYLGVCFISAACSMHAINLEAAVTSCHCTCKPHTLQPENSQQQLLLSCSKIRLLFLVRICNETQERTTNLILCCISATINTEIKLIAPGFSTCAPLPSEGPSDK</sequence>
<keyword evidence="3" id="KW-1185">Reference proteome</keyword>